<dbReference type="PANTHER" id="PTHR19229:SF139">
    <property type="entry name" value="ATP-BINDING CASSETTE, SUB-FAMILY A (ABC1), MEMBER 14"/>
    <property type="match status" value="1"/>
</dbReference>
<accession>A0A1A6GBS1</accession>
<comment type="caution">
    <text evidence="1">The sequence shown here is derived from an EMBL/GenBank/DDBJ whole genome shotgun (WGS) entry which is preliminary data.</text>
</comment>
<dbReference type="STRING" id="56216.A0A1A6GBS1"/>
<keyword evidence="2" id="KW-1185">Reference proteome</keyword>
<proteinExistence type="predicted"/>
<dbReference type="GO" id="GO:0016020">
    <property type="term" value="C:membrane"/>
    <property type="evidence" value="ECO:0007669"/>
    <property type="project" value="InterPro"/>
</dbReference>
<dbReference type="GO" id="GO:0005319">
    <property type="term" value="F:lipid transporter activity"/>
    <property type="evidence" value="ECO:0007669"/>
    <property type="project" value="TreeGrafter"/>
</dbReference>
<dbReference type="GO" id="GO:0140359">
    <property type="term" value="F:ABC-type transporter activity"/>
    <property type="evidence" value="ECO:0007669"/>
    <property type="project" value="InterPro"/>
</dbReference>
<dbReference type="InterPro" id="IPR027417">
    <property type="entry name" value="P-loop_NTPase"/>
</dbReference>
<dbReference type="PANTHER" id="PTHR19229">
    <property type="entry name" value="ATP-BINDING CASSETTE TRANSPORTER SUBFAMILY A ABCA"/>
    <property type="match status" value="1"/>
</dbReference>
<evidence type="ECO:0008006" key="3">
    <source>
        <dbReference type="Google" id="ProtNLM"/>
    </source>
</evidence>
<dbReference type="EMBL" id="LZPO01098821">
    <property type="protein sequence ID" value="OBS63686.1"/>
    <property type="molecule type" value="Genomic_DNA"/>
</dbReference>
<gene>
    <name evidence="1" type="ORF">A6R68_07775</name>
</gene>
<sequence length="117" mass="13110">MGKSSVVFLDEPSTGMDPLARRMLWNTVIRTRESGKVIIITSHSMEECEALCTRIAIMVQGKFMCLGSPQHLKNKFGNIYTMNIKFKTGTGDNVITDFKKFITKVFPGKLSQVNFAS</sequence>
<name>A0A1A6GBS1_NEOLE</name>
<evidence type="ECO:0000313" key="2">
    <source>
        <dbReference type="Proteomes" id="UP000092124"/>
    </source>
</evidence>
<reference evidence="1 2" key="1">
    <citation type="submission" date="2016-06" db="EMBL/GenBank/DDBJ databases">
        <title>The Draft Genome Sequence and Annotation of the Desert Woodrat Neotoma lepida.</title>
        <authorList>
            <person name="Campbell M."/>
            <person name="Oakeson K.F."/>
            <person name="Yandell M."/>
            <person name="Halpert J.R."/>
            <person name="Dearing D."/>
        </authorList>
    </citation>
    <scope>NUCLEOTIDE SEQUENCE [LARGE SCALE GENOMIC DNA]</scope>
    <source>
        <strain evidence="1">417</strain>
        <tissue evidence="1">Liver</tissue>
    </source>
</reference>
<dbReference type="InterPro" id="IPR026082">
    <property type="entry name" value="ABCA"/>
</dbReference>
<dbReference type="Gene3D" id="3.40.50.300">
    <property type="entry name" value="P-loop containing nucleotide triphosphate hydrolases"/>
    <property type="match status" value="1"/>
</dbReference>
<dbReference type="AlphaFoldDB" id="A0A1A6GBS1"/>
<dbReference type="SUPFAM" id="SSF52540">
    <property type="entry name" value="P-loop containing nucleoside triphosphate hydrolases"/>
    <property type="match status" value="1"/>
</dbReference>
<evidence type="ECO:0000313" key="1">
    <source>
        <dbReference type="EMBL" id="OBS63686.1"/>
    </source>
</evidence>
<organism evidence="1 2">
    <name type="scientific">Neotoma lepida</name>
    <name type="common">Desert woodrat</name>
    <dbReference type="NCBI Taxonomy" id="56216"/>
    <lineage>
        <taxon>Eukaryota</taxon>
        <taxon>Metazoa</taxon>
        <taxon>Chordata</taxon>
        <taxon>Craniata</taxon>
        <taxon>Vertebrata</taxon>
        <taxon>Euteleostomi</taxon>
        <taxon>Mammalia</taxon>
        <taxon>Eutheria</taxon>
        <taxon>Euarchontoglires</taxon>
        <taxon>Glires</taxon>
        <taxon>Rodentia</taxon>
        <taxon>Myomorpha</taxon>
        <taxon>Muroidea</taxon>
        <taxon>Cricetidae</taxon>
        <taxon>Neotominae</taxon>
        <taxon>Neotoma</taxon>
    </lineage>
</organism>
<dbReference type="Proteomes" id="UP000092124">
    <property type="component" value="Unassembled WGS sequence"/>
</dbReference>
<dbReference type="OrthoDB" id="10255969at2759"/>
<protein>
    <recommendedName>
        <fullName evidence="3">ATPase AAA-type core domain-containing protein</fullName>
    </recommendedName>
</protein>